<comment type="caution">
    <text evidence="2">The sequence shown here is derived from an EMBL/GenBank/DDBJ whole genome shotgun (WGS) entry which is preliminary data.</text>
</comment>
<reference evidence="2" key="1">
    <citation type="journal article" date="2023" name="Mol. Phylogenet. Evol.">
        <title>Genome-scale phylogeny and comparative genomics of the fungal order Sordariales.</title>
        <authorList>
            <person name="Hensen N."/>
            <person name="Bonometti L."/>
            <person name="Westerberg I."/>
            <person name="Brannstrom I.O."/>
            <person name="Guillou S."/>
            <person name="Cros-Aarteil S."/>
            <person name="Calhoun S."/>
            <person name="Haridas S."/>
            <person name="Kuo A."/>
            <person name="Mondo S."/>
            <person name="Pangilinan J."/>
            <person name="Riley R."/>
            <person name="LaButti K."/>
            <person name="Andreopoulos B."/>
            <person name="Lipzen A."/>
            <person name="Chen C."/>
            <person name="Yan M."/>
            <person name="Daum C."/>
            <person name="Ng V."/>
            <person name="Clum A."/>
            <person name="Steindorff A."/>
            <person name="Ohm R.A."/>
            <person name="Martin F."/>
            <person name="Silar P."/>
            <person name="Natvig D.O."/>
            <person name="Lalanne C."/>
            <person name="Gautier V."/>
            <person name="Ament-Velasquez S.L."/>
            <person name="Kruys A."/>
            <person name="Hutchinson M.I."/>
            <person name="Powell A.J."/>
            <person name="Barry K."/>
            <person name="Miller A.N."/>
            <person name="Grigoriev I.V."/>
            <person name="Debuchy R."/>
            <person name="Gladieux P."/>
            <person name="Hiltunen Thoren M."/>
            <person name="Johannesson H."/>
        </authorList>
    </citation>
    <scope>NUCLEOTIDE SEQUENCE</scope>
    <source>
        <strain evidence="2">PSN243</strain>
    </source>
</reference>
<evidence type="ECO:0000313" key="2">
    <source>
        <dbReference type="EMBL" id="KAK4454706.1"/>
    </source>
</evidence>
<sequence>MKLVSLALLLTSGASTALAAVAAPLTSLEAVDFPAINFAPNIPVRPIGRIECRTTDPEKNMPTELFRIRRTQIPYLYERNLKCDIRPGPDGYGRVSCSKNAGIFIRQQNISRPIPFRCDEVAEWAHQIVKRCGDNDLVLGAAHDRFEDFSVEIFFEKC</sequence>
<protein>
    <recommendedName>
        <fullName evidence="4">Ecp2 effector protein domain-containing protein</fullName>
    </recommendedName>
</protein>
<proteinExistence type="predicted"/>
<organism evidence="2 3">
    <name type="scientific">Podospora aff. communis PSN243</name>
    <dbReference type="NCBI Taxonomy" id="3040156"/>
    <lineage>
        <taxon>Eukaryota</taxon>
        <taxon>Fungi</taxon>
        <taxon>Dikarya</taxon>
        <taxon>Ascomycota</taxon>
        <taxon>Pezizomycotina</taxon>
        <taxon>Sordariomycetes</taxon>
        <taxon>Sordariomycetidae</taxon>
        <taxon>Sordariales</taxon>
        <taxon>Podosporaceae</taxon>
        <taxon>Podospora</taxon>
    </lineage>
</organism>
<dbReference type="Proteomes" id="UP001321760">
    <property type="component" value="Unassembled WGS sequence"/>
</dbReference>
<feature type="signal peptide" evidence="1">
    <location>
        <begin position="1"/>
        <end position="19"/>
    </location>
</feature>
<gene>
    <name evidence="2" type="ORF">QBC34DRAFT_392415</name>
</gene>
<evidence type="ECO:0000256" key="1">
    <source>
        <dbReference type="SAM" id="SignalP"/>
    </source>
</evidence>
<dbReference type="AlphaFoldDB" id="A0AAV9H1Q2"/>
<dbReference type="EMBL" id="MU865916">
    <property type="protein sequence ID" value="KAK4454706.1"/>
    <property type="molecule type" value="Genomic_DNA"/>
</dbReference>
<evidence type="ECO:0000313" key="3">
    <source>
        <dbReference type="Proteomes" id="UP001321760"/>
    </source>
</evidence>
<keyword evidence="3" id="KW-1185">Reference proteome</keyword>
<evidence type="ECO:0008006" key="4">
    <source>
        <dbReference type="Google" id="ProtNLM"/>
    </source>
</evidence>
<reference evidence="2" key="2">
    <citation type="submission" date="2023-05" db="EMBL/GenBank/DDBJ databases">
        <authorList>
            <consortium name="Lawrence Berkeley National Laboratory"/>
            <person name="Steindorff A."/>
            <person name="Hensen N."/>
            <person name="Bonometti L."/>
            <person name="Westerberg I."/>
            <person name="Brannstrom I.O."/>
            <person name="Guillou S."/>
            <person name="Cros-Aarteil S."/>
            <person name="Calhoun S."/>
            <person name="Haridas S."/>
            <person name="Kuo A."/>
            <person name="Mondo S."/>
            <person name="Pangilinan J."/>
            <person name="Riley R."/>
            <person name="Labutti K."/>
            <person name="Andreopoulos B."/>
            <person name="Lipzen A."/>
            <person name="Chen C."/>
            <person name="Yanf M."/>
            <person name="Daum C."/>
            <person name="Ng V."/>
            <person name="Clum A."/>
            <person name="Ohm R."/>
            <person name="Martin F."/>
            <person name="Silar P."/>
            <person name="Natvig D."/>
            <person name="Lalanne C."/>
            <person name="Gautier V."/>
            <person name="Ament-Velasquez S.L."/>
            <person name="Kruys A."/>
            <person name="Hutchinson M.I."/>
            <person name="Powell A.J."/>
            <person name="Barry K."/>
            <person name="Miller A.N."/>
            <person name="Grigoriev I.V."/>
            <person name="Debuchy R."/>
            <person name="Gladieux P."/>
            <person name="Thoren M.H."/>
            <person name="Johannesson H."/>
        </authorList>
    </citation>
    <scope>NUCLEOTIDE SEQUENCE</scope>
    <source>
        <strain evidence="2">PSN243</strain>
    </source>
</reference>
<keyword evidence="1" id="KW-0732">Signal</keyword>
<name>A0AAV9H1Q2_9PEZI</name>
<accession>A0AAV9H1Q2</accession>
<feature type="chain" id="PRO_5043832803" description="Ecp2 effector protein domain-containing protein" evidence="1">
    <location>
        <begin position="20"/>
        <end position="158"/>
    </location>
</feature>